<feature type="transmembrane region" description="Helical" evidence="2">
    <location>
        <begin position="30"/>
        <end position="51"/>
    </location>
</feature>
<evidence type="ECO:0000313" key="4">
    <source>
        <dbReference type="Proteomes" id="UP000195880"/>
    </source>
</evidence>
<dbReference type="Proteomes" id="UP000195880">
    <property type="component" value="Chromosome"/>
</dbReference>
<dbReference type="AlphaFoldDB" id="A0A1Z1WLJ5"/>
<name>A0A1Z1WLJ5_9ACTN</name>
<reference evidence="3 4" key="1">
    <citation type="submission" date="2017-05" db="EMBL/GenBank/DDBJ databases">
        <title>Streptomyces alboflavus Genome sequencing and assembly.</title>
        <authorList>
            <person name="Wang Y."/>
            <person name="Du B."/>
            <person name="Ding Y."/>
            <person name="Liu H."/>
            <person name="Hou Q."/>
            <person name="Liu K."/>
            <person name="Wang C."/>
            <person name="Yao L."/>
        </authorList>
    </citation>
    <scope>NUCLEOTIDE SEQUENCE [LARGE SCALE GENOMIC DNA]</scope>
    <source>
        <strain evidence="3 4">MDJK44</strain>
    </source>
</reference>
<keyword evidence="2" id="KW-1133">Transmembrane helix</keyword>
<keyword evidence="4" id="KW-1185">Reference proteome</keyword>
<gene>
    <name evidence="3" type="ORF">SMD44_06663</name>
</gene>
<protein>
    <submittedName>
        <fullName evidence="3">Uncharacterized protein</fullName>
    </submittedName>
</protein>
<sequence length="164" mass="17431">MRDAADGGGAARKELAARLAKGPAKSGDGLLHFAEGMVLVALSLAWAWMGTDPEKPLYVWGGIALAVLLFIGTLAVVRGDGREKAAERAGAPRAATLWDPAHYCRGCESVFCPQGEPWQGLLTPEQFKRLVWDEAGYADQLPPGDRAKDVDVPPGTLVGRPLRG</sequence>
<feature type="region of interest" description="Disordered" evidence="1">
    <location>
        <begin position="140"/>
        <end position="164"/>
    </location>
</feature>
<keyword evidence="2" id="KW-0472">Membrane</keyword>
<dbReference type="EMBL" id="CP021748">
    <property type="protein sequence ID" value="ARX87182.1"/>
    <property type="molecule type" value="Genomic_DNA"/>
</dbReference>
<keyword evidence="2" id="KW-0812">Transmembrane</keyword>
<dbReference type="STRING" id="67267.GCA_000716675_01520"/>
<evidence type="ECO:0000313" key="3">
    <source>
        <dbReference type="EMBL" id="ARX87182.1"/>
    </source>
</evidence>
<feature type="transmembrane region" description="Helical" evidence="2">
    <location>
        <begin position="57"/>
        <end position="77"/>
    </location>
</feature>
<accession>A0A1Z1WLJ5</accession>
<organism evidence="3 4">
    <name type="scientific">Streptomyces alboflavus</name>
    <dbReference type="NCBI Taxonomy" id="67267"/>
    <lineage>
        <taxon>Bacteria</taxon>
        <taxon>Bacillati</taxon>
        <taxon>Actinomycetota</taxon>
        <taxon>Actinomycetes</taxon>
        <taxon>Kitasatosporales</taxon>
        <taxon>Streptomycetaceae</taxon>
        <taxon>Streptomyces</taxon>
    </lineage>
</organism>
<dbReference type="KEGG" id="salf:SMD44_06663"/>
<proteinExistence type="predicted"/>
<evidence type="ECO:0000256" key="1">
    <source>
        <dbReference type="SAM" id="MobiDB-lite"/>
    </source>
</evidence>
<evidence type="ECO:0000256" key="2">
    <source>
        <dbReference type="SAM" id="Phobius"/>
    </source>
</evidence>
<dbReference type="eggNOG" id="ENOG5031M6H">
    <property type="taxonomic scope" value="Bacteria"/>
</dbReference>